<dbReference type="EMBL" id="JBHUHV010000052">
    <property type="protein sequence ID" value="MFD2068306.1"/>
    <property type="molecule type" value="Genomic_DNA"/>
</dbReference>
<reference evidence="2" key="1">
    <citation type="journal article" date="2019" name="Int. J. Syst. Evol. Microbiol.">
        <title>The Global Catalogue of Microorganisms (GCM) 10K type strain sequencing project: providing services to taxonomists for standard genome sequencing and annotation.</title>
        <authorList>
            <consortium name="The Broad Institute Genomics Platform"/>
            <consortium name="The Broad Institute Genome Sequencing Center for Infectious Disease"/>
            <person name="Wu L."/>
            <person name="Ma J."/>
        </authorList>
    </citation>
    <scope>NUCLEOTIDE SEQUENCE [LARGE SCALE GENOMIC DNA]</scope>
    <source>
        <strain evidence="2">JCM 16545</strain>
    </source>
</reference>
<name>A0ABW4X113_9BACT</name>
<dbReference type="InterPro" id="IPR014710">
    <property type="entry name" value="RmlC-like_jellyroll"/>
</dbReference>
<dbReference type="Gene3D" id="1.10.10.10">
    <property type="entry name" value="Winged helix-like DNA-binding domain superfamily/Winged helix DNA-binding domain"/>
    <property type="match status" value="1"/>
</dbReference>
<proteinExistence type="predicted"/>
<keyword evidence="2" id="KW-1185">Reference proteome</keyword>
<gene>
    <name evidence="1" type="ORF">ACFSKU_15555</name>
</gene>
<dbReference type="Proteomes" id="UP001597369">
    <property type="component" value="Unassembled WGS sequence"/>
</dbReference>
<evidence type="ECO:0000313" key="2">
    <source>
        <dbReference type="Proteomes" id="UP001597369"/>
    </source>
</evidence>
<evidence type="ECO:0000313" key="1">
    <source>
        <dbReference type="EMBL" id="MFD2068306.1"/>
    </source>
</evidence>
<dbReference type="InterPro" id="IPR018490">
    <property type="entry name" value="cNMP-bd_dom_sf"/>
</dbReference>
<comment type="caution">
    <text evidence="1">The sequence shown here is derived from an EMBL/GenBank/DDBJ whole genome shotgun (WGS) entry which is preliminary data.</text>
</comment>
<sequence>MLVDKLFEAMLRLGPIPDRLRDAELQDNIRSYLREATAVSYYSQKQLLLSAGQPADYVNYIEQGFARGFYLEERTQRQVSVFFWEAGHFAVATSSFLLRLPSDIYIEVMPGSRLLSLSHGQLAHMVELFPVTEALARMLLLRYKSFHKKRTRDLLTRSAWERYLDLLQSHPRIEQQVSKEAIASYLGITPQSLSRLLRENGHP</sequence>
<accession>A0ABW4X113</accession>
<dbReference type="InterPro" id="IPR036388">
    <property type="entry name" value="WH-like_DNA-bd_sf"/>
</dbReference>
<protein>
    <submittedName>
        <fullName evidence="1">Crp/Fnr family transcriptional regulator</fullName>
    </submittedName>
</protein>
<organism evidence="1 2">
    <name type="scientific">Pontibacter silvestris</name>
    <dbReference type="NCBI Taxonomy" id="2305183"/>
    <lineage>
        <taxon>Bacteria</taxon>
        <taxon>Pseudomonadati</taxon>
        <taxon>Bacteroidota</taxon>
        <taxon>Cytophagia</taxon>
        <taxon>Cytophagales</taxon>
        <taxon>Hymenobacteraceae</taxon>
        <taxon>Pontibacter</taxon>
    </lineage>
</organism>
<dbReference type="SUPFAM" id="SSF51206">
    <property type="entry name" value="cAMP-binding domain-like"/>
    <property type="match status" value="1"/>
</dbReference>
<dbReference type="RefSeq" id="WP_229961698.1">
    <property type="nucleotide sequence ID" value="NZ_JAJJWI010000014.1"/>
</dbReference>
<dbReference type="Gene3D" id="2.60.120.10">
    <property type="entry name" value="Jelly Rolls"/>
    <property type="match status" value="1"/>
</dbReference>